<evidence type="ECO:0008006" key="6">
    <source>
        <dbReference type="Google" id="ProtNLM"/>
    </source>
</evidence>
<dbReference type="PANTHER" id="PTHR13789">
    <property type="entry name" value="MONOOXYGENASE"/>
    <property type="match status" value="1"/>
</dbReference>
<sequence>MNAMSPSLGKLDIPIVGAGLGGLFASLALRHDGHRVTAIDSSPEFREVSILDGRSYCMCYGIFLFLNQPVVAFELKKSTCRRYHFVRWEDGSTITKIPLDGIVKSHGTRYYLAHRADLHASLLTAATRAGIAIHTNQHVTSYDFTIPMATTAQNRQCTADLIIGHAAVRGVEPLRAHPQPSRVPDPVEDTTAPVYSAHRRRRRVAPAGRGHAIGFVVECDLLGVSTSSRVAVWS</sequence>
<evidence type="ECO:0000256" key="1">
    <source>
        <dbReference type="ARBA" id="ARBA00007992"/>
    </source>
</evidence>
<comment type="similarity">
    <text evidence="1">Belongs to the paxM FAD-dependent monooxygenase family.</text>
</comment>
<dbReference type="STRING" id="1448321.A0A317WWG0"/>
<dbReference type="VEuPathDB" id="FungiDB:BO70DRAFT_393408"/>
<gene>
    <name evidence="4" type="ORF">BO70DRAFT_393408</name>
</gene>
<keyword evidence="5" id="KW-1185">Reference proteome</keyword>
<dbReference type="AlphaFoldDB" id="A0A317WWG0"/>
<dbReference type="Gene3D" id="3.50.50.60">
    <property type="entry name" value="FAD/NAD(P)-binding domain"/>
    <property type="match status" value="1"/>
</dbReference>
<dbReference type="SUPFAM" id="SSF51905">
    <property type="entry name" value="FAD/NAD(P)-binding domain"/>
    <property type="match status" value="1"/>
</dbReference>
<evidence type="ECO:0000313" key="5">
    <source>
        <dbReference type="Proteomes" id="UP000247233"/>
    </source>
</evidence>
<dbReference type="InterPro" id="IPR050493">
    <property type="entry name" value="FAD-dep_Monooxygenase_BioMet"/>
</dbReference>
<protein>
    <recommendedName>
        <fullName evidence="6">FAD-binding domain-containing protein</fullName>
    </recommendedName>
</protein>
<dbReference type="GeneID" id="37068599"/>
<evidence type="ECO:0000313" key="4">
    <source>
        <dbReference type="EMBL" id="PWY90231.1"/>
    </source>
</evidence>
<name>A0A317WWG0_9EURO</name>
<dbReference type="PANTHER" id="PTHR13789:SF147">
    <property type="entry name" value="PUTATIVE (AFU_ORTHOLOGUE AFUA_2G01950)-RELATED"/>
    <property type="match status" value="1"/>
</dbReference>
<reference evidence="4 5" key="1">
    <citation type="submission" date="2016-12" db="EMBL/GenBank/DDBJ databases">
        <title>The genomes of Aspergillus section Nigri reveals drivers in fungal speciation.</title>
        <authorList>
            <consortium name="DOE Joint Genome Institute"/>
            <person name="Vesth T.C."/>
            <person name="Nybo J."/>
            <person name="Theobald S."/>
            <person name="Brandl J."/>
            <person name="Frisvad J.C."/>
            <person name="Nielsen K.F."/>
            <person name="Lyhne E.K."/>
            <person name="Kogle M.E."/>
            <person name="Kuo A."/>
            <person name="Riley R."/>
            <person name="Clum A."/>
            <person name="Nolan M."/>
            <person name="Lipzen A."/>
            <person name="Salamov A."/>
            <person name="Henrissat B."/>
            <person name="Wiebenga A."/>
            <person name="De Vries R.P."/>
            <person name="Grigoriev I.V."/>
            <person name="Mortensen U.H."/>
            <person name="Andersen M.R."/>
            <person name="Baker S.E."/>
        </authorList>
    </citation>
    <scope>NUCLEOTIDE SEQUENCE [LARGE SCALE GENOMIC DNA]</scope>
    <source>
        <strain evidence="4 5">CBS 117.55</strain>
    </source>
</reference>
<dbReference type="EMBL" id="MSFL01000003">
    <property type="protein sequence ID" value="PWY90231.1"/>
    <property type="molecule type" value="Genomic_DNA"/>
</dbReference>
<proteinExistence type="inferred from homology"/>
<evidence type="ECO:0000256" key="3">
    <source>
        <dbReference type="ARBA" id="ARBA00023033"/>
    </source>
</evidence>
<dbReference type="OrthoDB" id="16820at2759"/>
<evidence type="ECO:0000256" key="2">
    <source>
        <dbReference type="ARBA" id="ARBA00023002"/>
    </source>
</evidence>
<comment type="caution">
    <text evidence="4">The sequence shown here is derived from an EMBL/GenBank/DDBJ whole genome shotgun (WGS) entry which is preliminary data.</text>
</comment>
<dbReference type="InterPro" id="IPR036188">
    <property type="entry name" value="FAD/NAD-bd_sf"/>
</dbReference>
<accession>A0A317WWG0</accession>
<organism evidence="4 5">
    <name type="scientific">Aspergillus heteromorphus CBS 117.55</name>
    <dbReference type="NCBI Taxonomy" id="1448321"/>
    <lineage>
        <taxon>Eukaryota</taxon>
        <taxon>Fungi</taxon>
        <taxon>Dikarya</taxon>
        <taxon>Ascomycota</taxon>
        <taxon>Pezizomycotina</taxon>
        <taxon>Eurotiomycetes</taxon>
        <taxon>Eurotiomycetidae</taxon>
        <taxon>Eurotiales</taxon>
        <taxon>Aspergillaceae</taxon>
        <taxon>Aspergillus</taxon>
        <taxon>Aspergillus subgen. Circumdati</taxon>
    </lineage>
</organism>
<dbReference type="GO" id="GO:0004497">
    <property type="term" value="F:monooxygenase activity"/>
    <property type="evidence" value="ECO:0007669"/>
    <property type="project" value="UniProtKB-KW"/>
</dbReference>
<dbReference type="RefSeq" id="XP_025403062.1">
    <property type="nucleotide sequence ID" value="XM_025546362.1"/>
</dbReference>
<keyword evidence="2" id="KW-0560">Oxidoreductase</keyword>
<dbReference type="Proteomes" id="UP000247233">
    <property type="component" value="Unassembled WGS sequence"/>
</dbReference>
<keyword evidence="3" id="KW-0503">Monooxygenase</keyword>